<evidence type="ECO:0000313" key="5">
    <source>
        <dbReference type="Proteomes" id="UP000224567"/>
    </source>
</evidence>
<dbReference type="OrthoDB" id="5570111at2759"/>
<dbReference type="EMBL" id="MLFT02000003">
    <property type="protein sequence ID" value="PHT52898.1"/>
    <property type="molecule type" value="Genomic_DNA"/>
</dbReference>
<dbReference type="Gene3D" id="2.40.30.10">
    <property type="entry name" value="Translation factors"/>
    <property type="match status" value="1"/>
</dbReference>
<dbReference type="Proteomes" id="UP000224567">
    <property type="component" value="Unassembled WGS sequence"/>
</dbReference>
<dbReference type="InterPro" id="IPR000795">
    <property type="entry name" value="T_Tr_GTP-bd_dom"/>
</dbReference>
<dbReference type="PANTHER" id="PTHR23115">
    <property type="entry name" value="TRANSLATION FACTOR"/>
    <property type="match status" value="1"/>
</dbReference>
<protein>
    <submittedName>
        <fullName evidence="4">Elongation factor 1-alpha</fullName>
    </submittedName>
</protein>
<dbReference type="InterPro" id="IPR009000">
    <property type="entry name" value="Transl_B-barrel_sf"/>
</dbReference>
<feature type="domain" description="Tr-type G" evidence="3">
    <location>
        <begin position="6"/>
        <end position="54"/>
    </location>
</feature>
<dbReference type="InterPro" id="IPR050100">
    <property type="entry name" value="TRAFAC_GTPase_members"/>
</dbReference>
<proteinExistence type="predicted"/>
<dbReference type="SUPFAM" id="SSF50447">
    <property type="entry name" value="Translation proteins"/>
    <property type="match status" value="1"/>
</dbReference>
<dbReference type="AlphaFoldDB" id="A0A2G2X5Z4"/>
<dbReference type="STRING" id="33114.A0A2G2X5Z4"/>
<name>A0A2G2X5Z4_CAPBA</name>
<keyword evidence="1" id="KW-0547">Nucleotide-binding</keyword>
<keyword evidence="4" id="KW-0648">Protein biosynthesis</keyword>
<sequence length="220" mass="24895">MGKEKIHINIMVIGHIDSGKSATIGYLIYKLGGIDKRVIERFKKETAEMDKRPFNFEAGSPKDGQTHEHALLGFTLGVKQMIFFYNKMDATTLKYSKARYDEIVKEVSSYLKKVGYNPKKILFIPISSFERDNIIEISTNLDWYKGPTLLEALDHINEPKRLSDKPLHLPLQDFYKIGGIETIPASSVETGVIKPGMVVTFGPPSLTTEVKYVEMNHEAL</sequence>
<evidence type="ECO:0000313" key="4">
    <source>
        <dbReference type="EMBL" id="PHT52898.1"/>
    </source>
</evidence>
<reference evidence="4 5" key="1">
    <citation type="journal article" date="2017" name="Genome Biol.">
        <title>New reference genome sequences of hot pepper reveal the massive evolution of plant disease-resistance genes by retroduplication.</title>
        <authorList>
            <person name="Kim S."/>
            <person name="Park J."/>
            <person name="Yeom S.I."/>
            <person name="Kim Y.M."/>
            <person name="Seo E."/>
            <person name="Kim K.T."/>
            <person name="Kim M.S."/>
            <person name="Lee J.M."/>
            <person name="Cheong K."/>
            <person name="Shin H.S."/>
            <person name="Kim S.B."/>
            <person name="Han K."/>
            <person name="Lee J."/>
            <person name="Park M."/>
            <person name="Lee H.A."/>
            <person name="Lee H.Y."/>
            <person name="Lee Y."/>
            <person name="Oh S."/>
            <person name="Lee J.H."/>
            <person name="Choi E."/>
            <person name="Choi E."/>
            <person name="Lee S.E."/>
            <person name="Jeon J."/>
            <person name="Kim H."/>
            <person name="Choi G."/>
            <person name="Song H."/>
            <person name="Lee J."/>
            <person name="Lee S.C."/>
            <person name="Kwon J.K."/>
            <person name="Lee H.Y."/>
            <person name="Koo N."/>
            <person name="Hong Y."/>
            <person name="Kim R.W."/>
            <person name="Kang W.H."/>
            <person name="Huh J.H."/>
            <person name="Kang B.C."/>
            <person name="Yang T.J."/>
            <person name="Lee Y.H."/>
            <person name="Bennetzen J.L."/>
            <person name="Choi D."/>
        </authorList>
    </citation>
    <scope>NUCLEOTIDE SEQUENCE [LARGE SCALE GENOMIC DNA]</scope>
    <source>
        <strain evidence="5">cv. PBC81</strain>
    </source>
</reference>
<keyword evidence="2" id="KW-0342">GTP-binding</keyword>
<feature type="domain" description="Tr-type G" evidence="3">
    <location>
        <begin position="62"/>
        <end position="155"/>
    </location>
</feature>
<gene>
    <name evidence="4" type="ORF">CQW23_07360</name>
</gene>
<keyword evidence="4" id="KW-0251">Elongation factor</keyword>
<dbReference type="InterPro" id="IPR027417">
    <property type="entry name" value="P-loop_NTPase"/>
</dbReference>
<evidence type="ECO:0000256" key="2">
    <source>
        <dbReference type="ARBA" id="ARBA00023134"/>
    </source>
</evidence>
<dbReference type="Gene3D" id="3.40.50.300">
    <property type="entry name" value="P-loop containing nucleotide triphosphate hydrolases"/>
    <property type="match status" value="2"/>
</dbReference>
<accession>A0A2G2X5Z4</accession>
<dbReference type="GO" id="GO:0003924">
    <property type="term" value="F:GTPase activity"/>
    <property type="evidence" value="ECO:0007669"/>
    <property type="project" value="InterPro"/>
</dbReference>
<reference evidence="5" key="2">
    <citation type="journal article" date="2017" name="J. Anim. Genet.">
        <title>Multiple reference genome sequences of hot pepper reveal the massive evolution of plant disease resistance genes by retroduplication.</title>
        <authorList>
            <person name="Kim S."/>
            <person name="Park J."/>
            <person name="Yeom S.-I."/>
            <person name="Kim Y.-M."/>
            <person name="Seo E."/>
            <person name="Kim K.-T."/>
            <person name="Kim M.-S."/>
            <person name="Lee J.M."/>
            <person name="Cheong K."/>
            <person name="Shin H.-S."/>
            <person name="Kim S.-B."/>
            <person name="Han K."/>
            <person name="Lee J."/>
            <person name="Park M."/>
            <person name="Lee H.-A."/>
            <person name="Lee H.-Y."/>
            <person name="Lee Y."/>
            <person name="Oh S."/>
            <person name="Lee J.H."/>
            <person name="Choi E."/>
            <person name="Choi E."/>
            <person name="Lee S.E."/>
            <person name="Jeon J."/>
            <person name="Kim H."/>
            <person name="Choi G."/>
            <person name="Song H."/>
            <person name="Lee J."/>
            <person name="Lee S.-C."/>
            <person name="Kwon J.-K."/>
            <person name="Lee H.-Y."/>
            <person name="Koo N."/>
            <person name="Hong Y."/>
            <person name="Kim R.W."/>
            <person name="Kang W.-H."/>
            <person name="Huh J.H."/>
            <person name="Kang B.-C."/>
            <person name="Yang T.-J."/>
            <person name="Lee Y.-H."/>
            <person name="Bennetzen J.L."/>
            <person name="Choi D."/>
        </authorList>
    </citation>
    <scope>NUCLEOTIDE SEQUENCE [LARGE SCALE GENOMIC DNA]</scope>
    <source>
        <strain evidence="5">cv. PBC81</strain>
    </source>
</reference>
<dbReference type="Pfam" id="PF00009">
    <property type="entry name" value="GTP_EFTU"/>
    <property type="match status" value="2"/>
</dbReference>
<evidence type="ECO:0000256" key="1">
    <source>
        <dbReference type="ARBA" id="ARBA00022741"/>
    </source>
</evidence>
<dbReference type="GO" id="GO:0005525">
    <property type="term" value="F:GTP binding"/>
    <property type="evidence" value="ECO:0007669"/>
    <property type="project" value="UniProtKB-KW"/>
</dbReference>
<comment type="caution">
    <text evidence="4">The sequence shown here is derived from an EMBL/GenBank/DDBJ whole genome shotgun (WGS) entry which is preliminary data.</text>
</comment>
<organism evidence="4 5">
    <name type="scientific">Capsicum baccatum</name>
    <name type="common">Peruvian pepper</name>
    <dbReference type="NCBI Taxonomy" id="33114"/>
    <lineage>
        <taxon>Eukaryota</taxon>
        <taxon>Viridiplantae</taxon>
        <taxon>Streptophyta</taxon>
        <taxon>Embryophyta</taxon>
        <taxon>Tracheophyta</taxon>
        <taxon>Spermatophyta</taxon>
        <taxon>Magnoliopsida</taxon>
        <taxon>eudicotyledons</taxon>
        <taxon>Gunneridae</taxon>
        <taxon>Pentapetalae</taxon>
        <taxon>asterids</taxon>
        <taxon>lamiids</taxon>
        <taxon>Solanales</taxon>
        <taxon>Solanaceae</taxon>
        <taxon>Solanoideae</taxon>
        <taxon>Capsiceae</taxon>
        <taxon>Capsicum</taxon>
    </lineage>
</organism>
<evidence type="ECO:0000259" key="3">
    <source>
        <dbReference type="Pfam" id="PF00009"/>
    </source>
</evidence>
<keyword evidence="5" id="KW-1185">Reference proteome</keyword>
<dbReference type="SUPFAM" id="SSF52540">
    <property type="entry name" value="P-loop containing nucleoside triphosphate hydrolases"/>
    <property type="match status" value="1"/>
</dbReference>
<dbReference type="GO" id="GO:0003746">
    <property type="term" value="F:translation elongation factor activity"/>
    <property type="evidence" value="ECO:0007669"/>
    <property type="project" value="UniProtKB-KW"/>
</dbReference>